<keyword evidence="3" id="KW-0406">Ion transport</keyword>
<dbReference type="PANTHER" id="PTHR11562:SF17">
    <property type="entry name" value="RE54080P-RELATED"/>
    <property type="match status" value="1"/>
</dbReference>
<protein>
    <recommendedName>
        <fullName evidence="7">Cation efflux protein transmembrane domain-containing protein</fullName>
    </recommendedName>
</protein>
<feature type="transmembrane region" description="Helical" evidence="6">
    <location>
        <begin position="249"/>
        <end position="267"/>
    </location>
</feature>
<dbReference type="InterPro" id="IPR058533">
    <property type="entry name" value="Cation_efflux_TM"/>
</dbReference>
<dbReference type="GO" id="GO:0005385">
    <property type="term" value="F:zinc ion transmembrane transporter activity"/>
    <property type="evidence" value="ECO:0007669"/>
    <property type="project" value="TreeGrafter"/>
</dbReference>
<feature type="transmembrane region" description="Helical" evidence="6">
    <location>
        <begin position="226"/>
        <end position="243"/>
    </location>
</feature>
<keyword evidence="5 6" id="KW-0472">Membrane</keyword>
<dbReference type="Proteomes" id="UP000198104">
    <property type="component" value="Unassembled WGS sequence"/>
</dbReference>
<feature type="transmembrane region" description="Helical" evidence="6">
    <location>
        <begin position="122"/>
        <end position="144"/>
    </location>
</feature>
<comment type="caution">
    <text evidence="8">The sequence shown here is derived from an EMBL/GenBank/DDBJ whole genome shotgun (WGS) entry which is preliminary data.</text>
</comment>
<evidence type="ECO:0000256" key="4">
    <source>
        <dbReference type="ARBA" id="ARBA00022989"/>
    </source>
</evidence>
<evidence type="ECO:0000313" key="8">
    <source>
        <dbReference type="EMBL" id="OWS72232.1"/>
    </source>
</evidence>
<feature type="transmembrane region" description="Helical" evidence="6">
    <location>
        <begin position="186"/>
        <end position="205"/>
    </location>
</feature>
<proteinExistence type="predicted"/>
<keyword evidence="9" id="KW-1185">Reference proteome</keyword>
<keyword evidence="3" id="KW-0862">Zinc</keyword>
<dbReference type="RefSeq" id="WP_071538951.1">
    <property type="nucleotide sequence ID" value="NZ_NGUO01000004.1"/>
</dbReference>
<dbReference type="Gene3D" id="3.30.70.100">
    <property type="match status" value="1"/>
</dbReference>
<evidence type="ECO:0000313" key="9">
    <source>
        <dbReference type="Proteomes" id="UP000198104"/>
    </source>
</evidence>
<feature type="domain" description="Cation efflux protein transmembrane" evidence="7">
    <location>
        <begin position="100"/>
        <end position="268"/>
    </location>
</feature>
<evidence type="ECO:0000256" key="6">
    <source>
        <dbReference type="SAM" id="Phobius"/>
    </source>
</evidence>
<dbReference type="SUPFAM" id="SSF161111">
    <property type="entry name" value="Cation efflux protein transmembrane domain-like"/>
    <property type="match status" value="1"/>
</dbReference>
<evidence type="ECO:0000256" key="1">
    <source>
        <dbReference type="ARBA" id="ARBA00004141"/>
    </source>
</evidence>
<keyword evidence="4 6" id="KW-1133">Transmembrane helix</keyword>
<dbReference type="InterPro" id="IPR027469">
    <property type="entry name" value="Cation_efflux_TMD_sf"/>
</dbReference>
<dbReference type="PANTHER" id="PTHR11562">
    <property type="entry name" value="CATION EFFLUX PROTEIN/ ZINC TRANSPORTER"/>
    <property type="match status" value="1"/>
</dbReference>
<dbReference type="InterPro" id="IPR050681">
    <property type="entry name" value="CDF/SLC30A"/>
</dbReference>
<gene>
    <name evidence="8" type="ORF">CBI30_03310</name>
</gene>
<keyword evidence="2 6" id="KW-0812">Transmembrane</keyword>
<evidence type="ECO:0000256" key="3">
    <source>
        <dbReference type="ARBA" id="ARBA00022906"/>
    </source>
</evidence>
<keyword evidence="3" id="KW-0813">Transport</keyword>
<evidence type="ECO:0000256" key="2">
    <source>
        <dbReference type="ARBA" id="ARBA00022692"/>
    </source>
</evidence>
<evidence type="ECO:0000259" key="7">
    <source>
        <dbReference type="Pfam" id="PF01545"/>
    </source>
</evidence>
<dbReference type="SUPFAM" id="SSF55008">
    <property type="entry name" value="HMA, heavy metal-associated domain"/>
    <property type="match status" value="1"/>
</dbReference>
<keyword evidence="3" id="KW-0864">Zinc transport</keyword>
<organism evidence="8 9">
    <name type="scientific">Polynucleobacter aenigmaticus</name>
    <dbReference type="NCBI Taxonomy" id="1743164"/>
    <lineage>
        <taxon>Bacteria</taxon>
        <taxon>Pseudomonadati</taxon>
        <taxon>Pseudomonadota</taxon>
        <taxon>Betaproteobacteria</taxon>
        <taxon>Burkholderiales</taxon>
        <taxon>Burkholderiaceae</taxon>
        <taxon>Polynucleobacter</taxon>
    </lineage>
</organism>
<dbReference type="Pfam" id="PF01545">
    <property type="entry name" value="Cation_efflux"/>
    <property type="match status" value="1"/>
</dbReference>
<feature type="transmembrane region" description="Helical" evidence="6">
    <location>
        <begin position="156"/>
        <end position="174"/>
    </location>
</feature>
<name>A0A254Q9N7_9BURK</name>
<reference evidence="8 9" key="1">
    <citation type="submission" date="2017-05" db="EMBL/GenBank/DDBJ databases">
        <title>Polynucleobacter sp. MWH-K35W1 isolated from the permanently anoxic monimolimnion of a meromictic lake.</title>
        <authorList>
            <person name="Hahn M.W."/>
        </authorList>
    </citation>
    <scope>NUCLEOTIDE SEQUENCE [LARGE SCALE GENOMIC DNA]</scope>
    <source>
        <strain evidence="8 9">MWH-K35W1</strain>
    </source>
</reference>
<dbReference type="GO" id="GO:0046872">
    <property type="term" value="F:metal ion binding"/>
    <property type="evidence" value="ECO:0007669"/>
    <property type="project" value="InterPro"/>
</dbReference>
<sequence>MKEQAVETIFKVPKMDCPSEEHMIRMTLEQLPIHSLKFDLHNRVLTVQHTTEPNLILEKLTPLGYGAQIQSNIFLEIDNLETDGDKEHNAIERNTLLWLLALNGAMFFIEIITGWIANSAGLLADALDMFADATVYVIALYAVGKTAQYKLKAAKISGVAMLLLSFGAIWRVGYQIHTDAEPEANTMVWISVLALIANVTCLYLISKRKNDGVHMKASYIFSANDVIANIGVIIAGVLVAWFASPIPDWLIGIAIGLLVLSGAIRILKLK</sequence>
<accession>A0A254Q9N7</accession>
<dbReference type="EMBL" id="NGUO01000004">
    <property type="protein sequence ID" value="OWS72232.1"/>
    <property type="molecule type" value="Genomic_DNA"/>
</dbReference>
<dbReference type="AlphaFoldDB" id="A0A254Q9N7"/>
<feature type="transmembrane region" description="Helical" evidence="6">
    <location>
        <begin position="96"/>
        <end position="116"/>
    </location>
</feature>
<dbReference type="OrthoDB" id="9799649at2"/>
<dbReference type="GO" id="GO:0005886">
    <property type="term" value="C:plasma membrane"/>
    <property type="evidence" value="ECO:0007669"/>
    <property type="project" value="TreeGrafter"/>
</dbReference>
<evidence type="ECO:0000256" key="5">
    <source>
        <dbReference type="ARBA" id="ARBA00023136"/>
    </source>
</evidence>
<comment type="subcellular location">
    <subcellularLocation>
        <location evidence="1">Membrane</location>
        <topology evidence="1">Multi-pass membrane protein</topology>
    </subcellularLocation>
</comment>
<dbReference type="Gene3D" id="1.20.1510.10">
    <property type="entry name" value="Cation efflux protein transmembrane domain"/>
    <property type="match status" value="1"/>
</dbReference>
<dbReference type="InterPro" id="IPR036163">
    <property type="entry name" value="HMA_dom_sf"/>
</dbReference>